<feature type="compositionally biased region" description="Low complexity" evidence="1">
    <location>
        <begin position="40"/>
        <end position="54"/>
    </location>
</feature>
<feature type="region of interest" description="Disordered" evidence="1">
    <location>
        <begin position="28"/>
        <end position="59"/>
    </location>
</feature>
<accession>A0A366M7I1</accession>
<dbReference type="Proteomes" id="UP000253303">
    <property type="component" value="Unassembled WGS sequence"/>
</dbReference>
<gene>
    <name evidence="2" type="ORF">DP939_03035</name>
</gene>
<proteinExistence type="predicted"/>
<evidence type="ECO:0000256" key="1">
    <source>
        <dbReference type="SAM" id="MobiDB-lite"/>
    </source>
</evidence>
<dbReference type="InterPro" id="IPR015943">
    <property type="entry name" value="WD40/YVTN_repeat-like_dom_sf"/>
</dbReference>
<evidence type="ECO:0008006" key="4">
    <source>
        <dbReference type="Google" id="ProtNLM"/>
    </source>
</evidence>
<dbReference type="EMBL" id="QMEY01000001">
    <property type="protein sequence ID" value="RBQ21690.1"/>
    <property type="molecule type" value="Genomic_DNA"/>
</dbReference>
<name>A0A366M7I1_9ACTN</name>
<reference evidence="2 3" key="1">
    <citation type="submission" date="2018-06" db="EMBL/GenBank/DDBJ databases">
        <title>Sphaerisporangium craniellae sp. nov., isolated from a marine sponge in the South China Sea.</title>
        <authorList>
            <person name="Li L."/>
        </authorList>
    </citation>
    <scope>NUCLEOTIDE SEQUENCE [LARGE SCALE GENOMIC DNA]</scope>
    <source>
        <strain evidence="2 3">LHW63015</strain>
    </source>
</reference>
<evidence type="ECO:0000313" key="3">
    <source>
        <dbReference type="Proteomes" id="UP000253303"/>
    </source>
</evidence>
<organism evidence="2 3">
    <name type="scientific">Spongiactinospora rosea</name>
    <dbReference type="NCBI Taxonomy" id="2248750"/>
    <lineage>
        <taxon>Bacteria</taxon>
        <taxon>Bacillati</taxon>
        <taxon>Actinomycetota</taxon>
        <taxon>Actinomycetes</taxon>
        <taxon>Streptosporangiales</taxon>
        <taxon>Streptosporangiaceae</taxon>
        <taxon>Spongiactinospora</taxon>
    </lineage>
</organism>
<sequence length="140" mass="13895">MEFRGFAGIAGVVVLCAALLGGAGPERPVWTRPAKPCTEAGGAPPALAPRGPHGVLDAGGHGDVSTVSTGHVAGRAAVASAGSEGLVRVWDLATLAPIGTPFPGERAAPGRSLYAVALVGDTLIAGGTGEALWTWRLAPR</sequence>
<comment type="caution">
    <text evidence="2">The sequence shown here is derived from an EMBL/GenBank/DDBJ whole genome shotgun (WGS) entry which is preliminary data.</text>
</comment>
<keyword evidence="3" id="KW-1185">Reference proteome</keyword>
<evidence type="ECO:0000313" key="2">
    <source>
        <dbReference type="EMBL" id="RBQ21690.1"/>
    </source>
</evidence>
<dbReference type="Gene3D" id="2.130.10.10">
    <property type="entry name" value="YVTN repeat-like/Quinoprotein amine dehydrogenase"/>
    <property type="match status" value="1"/>
</dbReference>
<dbReference type="InterPro" id="IPR011047">
    <property type="entry name" value="Quinoprotein_ADH-like_sf"/>
</dbReference>
<protein>
    <recommendedName>
        <fullName evidence="4">WD40 repeat protein</fullName>
    </recommendedName>
</protein>
<dbReference type="SUPFAM" id="SSF50998">
    <property type="entry name" value="Quinoprotein alcohol dehydrogenase-like"/>
    <property type="match status" value="1"/>
</dbReference>
<dbReference type="AlphaFoldDB" id="A0A366M7I1"/>